<reference evidence="2 3" key="1">
    <citation type="journal article" date="2012" name="J. Bacteriol.">
        <title>Genome Sequence of Radiation-Resistant Modestobacter marinus Strain BC501, a Representative Actinobacterium That Thrives on Calcareous Stone Surfaces.</title>
        <authorList>
            <person name="Normand P."/>
            <person name="Gury J."/>
            <person name="Pujic P."/>
            <person name="Chouaia B."/>
            <person name="Crotti E."/>
            <person name="Brusetti L."/>
            <person name="Daffonchio D."/>
            <person name="Vacherie B."/>
            <person name="Barbe V."/>
            <person name="Medigue C."/>
            <person name="Calteau A."/>
            <person name="Ghodhbane-Gtari F."/>
            <person name="Essoussi I."/>
            <person name="Nouioui I."/>
            <person name="Abbassi-Ghozzi I."/>
            <person name="Gtari M."/>
        </authorList>
    </citation>
    <scope>NUCLEOTIDE SEQUENCE [LARGE SCALE GENOMIC DNA]</scope>
    <source>
        <strain evidence="3">BC 501</strain>
    </source>
</reference>
<accession>I4F4M1</accession>
<dbReference type="KEGG" id="mmar:MODMU_5207"/>
<dbReference type="OrthoDB" id="3625784at2"/>
<dbReference type="STRING" id="477641.MODMU_5207"/>
<evidence type="ECO:0008006" key="4">
    <source>
        <dbReference type="Google" id="ProtNLM"/>
    </source>
</evidence>
<keyword evidence="3" id="KW-1185">Reference proteome</keyword>
<dbReference type="AlphaFoldDB" id="I4F4M1"/>
<dbReference type="PATRIC" id="fig|477641.3.peg.4895"/>
<dbReference type="OMA" id="WYLLCWF"/>
<evidence type="ECO:0000313" key="3">
    <source>
        <dbReference type="Proteomes" id="UP000006461"/>
    </source>
</evidence>
<feature type="transmembrane region" description="Helical" evidence="1">
    <location>
        <begin position="36"/>
        <end position="55"/>
    </location>
</feature>
<dbReference type="HOGENOM" id="CLU_087620_2_0_11"/>
<keyword evidence="1" id="KW-1133">Transmembrane helix</keyword>
<organism evidence="2 3">
    <name type="scientific">Modestobacter italicus (strain DSM 44449 / CECT 9708 / BC 501)</name>
    <dbReference type="NCBI Taxonomy" id="2732864"/>
    <lineage>
        <taxon>Bacteria</taxon>
        <taxon>Bacillati</taxon>
        <taxon>Actinomycetota</taxon>
        <taxon>Actinomycetes</taxon>
        <taxon>Geodermatophilales</taxon>
        <taxon>Geodermatophilaceae</taxon>
        <taxon>Modestobacter</taxon>
    </lineage>
</organism>
<evidence type="ECO:0000313" key="2">
    <source>
        <dbReference type="EMBL" id="CCH90584.1"/>
    </source>
</evidence>
<dbReference type="eggNOG" id="ENOG5032T9G">
    <property type="taxonomic scope" value="Bacteria"/>
</dbReference>
<keyword evidence="1" id="KW-0812">Transmembrane</keyword>
<gene>
    <name evidence="2" type="ordered locus">MODMU_5207</name>
</gene>
<dbReference type="Proteomes" id="UP000006461">
    <property type="component" value="Chromosome"/>
</dbReference>
<name>I4F4M1_MODI5</name>
<protein>
    <recommendedName>
        <fullName evidence="4">Sodium:proton antiporter</fullName>
    </recommendedName>
</protein>
<feature type="transmembrane region" description="Helical" evidence="1">
    <location>
        <begin position="67"/>
        <end position="88"/>
    </location>
</feature>
<keyword evidence="1" id="KW-0472">Membrane</keyword>
<dbReference type="InterPro" id="IPR046291">
    <property type="entry name" value="DUF6328"/>
</dbReference>
<dbReference type="EMBL" id="FO203431">
    <property type="protein sequence ID" value="CCH90584.1"/>
    <property type="molecule type" value="Genomic_DNA"/>
</dbReference>
<feature type="transmembrane region" description="Helical" evidence="1">
    <location>
        <begin position="134"/>
        <end position="155"/>
    </location>
</feature>
<feature type="transmembrane region" description="Helical" evidence="1">
    <location>
        <begin position="108"/>
        <end position="128"/>
    </location>
</feature>
<dbReference type="Pfam" id="PF19853">
    <property type="entry name" value="DUF6328"/>
    <property type="match status" value="1"/>
</dbReference>
<proteinExistence type="predicted"/>
<sequence length="162" mass="17811">MARKRTDVERSARNRGEDPKEVLDRNVDELLQETRVATAGVQFLFAFLLTLPFTQRFGQLTDFQRDLYVLTLLSTSCAAIVLISPVAFHRVLFRQHEKEAVVAFSDHALLVGLVLLLVGIASAVLLVLDVVLGRGWAVAGCALVTALGLGLWFALPAARRAR</sequence>
<evidence type="ECO:0000256" key="1">
    <source>
        <dbReference type="SAM" id="Phobius"/>
    </source>
</evidence>